<name>A2FKL8_TRIV3</name>
<reference evidence="1" key="2">
    <citation type="journal article" date="2007" name="Science">
        <title>Draft genome sequence of the sexually transmitted pathogen Trichomonas vaginalis.</title>
        <authorList>
            <person name="Carlton J.M."/>
            <person name="Hirt R.P."/>
            <person name="Silva J.C."/>
            <person name="Delcher A.L."/>
            <person name="Schatz M."/>
            <person name="Zhao Q."/>
            <person name="Wortman J.R."/>
            <person name="Bidwell S.L."/>
            <person name="Alsmark U.C.M."/>
            <person name="Besteiro S."/>
            <person name="Sicheritz-Ponten T."/>
            <person name="Noel C.J."/>
            <person name="Dacks J.B."/>
            <person name="Foster P.G."/>
            <person name="Simillion C."/>
            <person name="Van de Peer Y."/>
            <person name="Miranda-Saavedra D."/>
            <person name="Barton G.J."/>
            <person name="Westrop G.D."/>
            <person name="Mueller S."/>
            <person name="Dessi D."/>
            <person name="Fiori P.L."/>
            <person name="Ren Q."/>
            <person name="Paulsen I."/>
            <person name="Zhang H."/>
            <person name="Bastida-Corcuera F.D."/>
            <person name="Simoes-Barbosa A."/>
            <person name="Brown M.T."/>
            <person name="Hayes R.D."/>
            <person name="Mukherjee M."/>
            <person name="Okumura C.Y."/>
            <person name="Schneider R."/>
            <person name="Smith A.J."/>
            <person name="Vanacova S."/>
            <person name="Villalvazo M."/>
            <person name="Haas B.J."/>
            <person name="Pertea M."/>
            <person name="Feldblyum T.V."/>
            <person name="Utterback T.R."/>
            <person name="Shu C.L."/>
            <person name="Osoegawa K."/>
            <person name="de Jong P.J."/>
            <person name="Hrdy I."/>
            <person name="Horvathova L."/>
            <person name="Zubacova Z."/>
            <person name="Dolezal P."/>
            <person name="Malik S.B."/>
            <person name="Logsdon J.M. Jr."/>
            <person name="Henze K."/>
            <person name="Gupta A."/>
            <person name="Wang C.C."/>
            <person name="Dunne R.L."/>
            <person name="Upcroft J.A."/>
            <person name="Upcroft P."/>
            <person name="White O."/>
            <person name="Salzberg S.L."/>
            <person name="Tang P."/>
            <person name="Chiu C.-H."/>
            <person name="Lee Y.-S."/>
            <person name="Embley T.M."/>
            <person name="Coombs G.H."/>
            <person name="Mottram J.C."/>
            <person name="Tachezy J."/>
            <person name="Fraser-Liggett C.M."/>
            <person name="Johnson P.J."/>
        </authorList>
    </citation>
    <scope>NUCLEOTIDE SEQUENCE [LARGE SCALE GENOMIC DNA]</scope>
    <source>
        <strain evidence="1">G3</strain>
    </source>
</reference>
<accession>A2FKL8</accession>
<protein>
    <submittedName>
        <fullName evidence="1">Uncharacterized protein</fullName>
    </submittedName>
</protein>
<dbReference type="VEuPathDB" id="TrichDB:TVAG_300870"/>
<dbReference type="SMR" id="A2FKL8"/>
<reference evidence="1" key="1">
    <citation type="submission" date="2006-10" db="EMBL/GenBank/DDBJ databases">
        <authorList>
            <person name="Amadeo P."/>
            <person name="Zhao Q."/>
            <person name="Wortman J."/>
            <person name="Fraser-Liggett C."/>
            <person name="Carlton J."/>
        </authorList>
    </citation>
    <scope>NUCLEOTIDE SEQUENCE</scope>
    <source>
        <strain evidence="1">G3</strain>
    </source>
</reference>
<gene>
    <name evidence="1" type="ORF">TVAG_300870</name>
</gene>
<keyword evidence="2" id="KW-1185">Reference proteome</keyword>
<evidence type="ECO:0000313" key="1">
    <source>
        <dbReference type="EMBL" id="EAX94554.1"/>
    </source>
</evidence>
<dbReference type="RefSeq" id="XP_001307484.1">
    <property type="nucleotide sequence ID" value="XM_001307483.1"/>
</dbReference>
<dbReference type="Proteomes" id="UP000001542">
    <property type="component" value="Unassembled WGS sequence"/>
</dbReference>
<dbReference type="KEGG" id="tva:4752290"/>
<evidence type="ECO:0000313" key="2">
    <source>
        <dbReference type="Proteomes" id="UP000001542"/>
    </source>
</evidence>
<organism evidence="1 2">
    <name type="scientific">Trichomonas vaginalis (strain ATCC PRA-98 / G3)</name>
    <dbReference type="NCBI Taxonomy" id="412133"/>
    <lineage>
        <taxon>Eukaryota</taxon>
        <taxon>Metamonada</taxon>
        <taxon>Parabasalia</taxon>
        <taxon>Trichomonadida</taxon>
        <taxon>Trichomonadidae</taxon>
        <taxon>Trichomonas</taxon>
    </lineage>
</organism>
<proteinExistence type="predicted"/>
<dbReference type="VEuPathDB" id="TrichDB:TVAGG3_0271070"/>
<dbReference type="EMBL" id="DS113851">
    <property type="protein sequence ID" value="EAX94554.1"/>
    <property type="molecule type" value="Genomic_DNA"/>
</dbReference>
<dbReference type="InParanoid" id="A2FKL8"/>
<dbReference type="AlphaFoldDB" id="A2FKL8"/>
<sequence>MERKEQISPELQAKIDEELAKYESISKETEQLEQTIRTKLKTYDELLTSYQNALKIIVPKMEYWGTERKKRVKQLSKNLKEKWEDPEKMIRTNPKYLQDAQLYDAIVRIRFKKTLQLQNYYSDRNNFIREKVNSILL</sequence>